<accession>A0A314ZR77</accession>
<keyword evidence="2" id="KW-0328">Glycosyltransferase</keyword>
<gene>
    <name evidence="4" type="ORF">Pyn_35094</name>
</gene>
<dbReference type="GO" id="GO:0035251">
    <property type="term" value="F:UDP-glucosyltransferase activity"/>
    <property type="evidence" value="ECO:0007669"/>
    <property type="project" value="TreeGrafter"/>
</dbReference>
<dbReference type="EMBL" id="PJQY01000056">
    <property type="protein sequence ID" value="PQQ19768.1"/>
    <property type="molecule type" value="Genomic_DNA"/>
</dbReference>
<keyword evidence="5" id="KW-1185">Reference proteome</keyword>
<dbReference type="PANTHER" id="PTHR48047">
    <property type="entry name" value="GLYCOSYLTRANSFERASE"/>
    <property type="match status" value="1"/>
</dbReference>
<comment type="similarity">
    <text evidence="1">Belongs to the UDP-glycosyltransferase family.</text>
</comment>
<proteinExistence type="inferred from homology"/>
<reference evidence="4 5" key="1">
    <citation type="submission" date="2018-02" db="EMBL/GenBank/DDBJ databases">
        <title>Draft genome of wild Prunus yedoensis var. nudiflora.</title>
        <authorList>
            <person name="Baek S."/>
            <person name="Kim J.-H."/>
            <person name="Choi K."/>
            <person name="Kim G.-B."/>
            <person name="Cho A."/>
            <person name="Jang H."/>
            <person name="Shin C.-H."/>
            <person name="Yu H.-J."/>
            <person name="Mun J.-H."/>
        </authorList>
    </citation>
    <scope>NUCLEOTIDE SEQUENCE [LARGE SCALE GENOMIC DNA]</scope>
    <source>
        <strain evidence="5">cv. Jeju island</strain>
        <tissue evidence="4">Leaf</tissue>
    </source>
</reference>
<dbReference type="AlphaFoldDB" id="A0A314ZR77"/>
<evidence type="ECO:0000313" key="4">
    <source>
        <dbReference type="EMBL" id="PQQ19768.1"/>
    </source>
</evidence>
<feature type="region of interest" description="Disordered" evidence="3">
    <location>
        <begin position="60"/>
        <end position="109"/>
    </location>
</feature>
<dbReference type="PANTHER" id="PTHR48047:SF143">
    <property type="entry name" value="UDP-GLYCOSYLTRANSFERASE 73D1"/>
    <property type="match status" value="1"/>
</dbReference>
<keyword evidence="4" id="KW-0808">Transferase</keyword>
<feature type="compositionally biased region" description="Basic and acidic residues" evidence="3">
    <location>
        <begin position="72"/>
        <end position="83"/>
    </location>
</feature>
<protein>
    <submittedName>
        <fullName evidence="4">UDP-glycosyltransferase 73D1</fullName>
    </submittedName>
</protein>
<evidence type="ECO:0000256" key="2">
    <source>
        <dbReference type="ARBA" id="ARBA00022676"/>
    </source>
</evidence>
<comment type="caution">
    <text evidence="4">The sequence shown here is derived from an EMBL/GenBank/DDBJ whole genome shotgun (WGS) entry which is preliminary data.</text>
</comment>
<dbReference type="STRING" id="2094558.A0A314ZR77"/>
<feature type="compositionally biased region" description="Polar residues" evidence="3">
    <location>
        <begin position="87"/>
        <end position="109"/>
    </location>
</feature>
<evidence type="ECO:0000256" key="1">
    <source>
        <dbReference type="ARBA" id="ARBA00009995"/>
    </source>
</evidence>
<dbReference type="OrthoDB" id="1721575at2759"/>
<dbReference type="Gene3D" id="3.40.50.2000">
    <property type="entry name" value="Glycogen Phosphorylase B"/>
    <property type="match status" value="2"/>
</dbReference>
<dbReference type="SUPFAM" id="SSF53756">
    <property type="entry name" value="UDP-Glycosyltransferase/glycogen phosphorylase"/>
    <property type="match status" value="1"/>
</dbReference>
<sequence length="109" mass="12430">MITWPLFAEQFFNEKLIVEVLRIGVRVGVEVPVRWGDEEKVGVLVKKDEVKKAIEALMDEGEEGERRRKRAREVGEKGRRAMEEGGSSHSNMSSLIQDVMEQPSTQDKC</sequence>
<name>A0A314ZR77_PRUYE</name>
<evidence type="ECO:0000256" key="3">
    <source>
        <dbReference type="SAM" id="MobiDB-lite"/>
    </source>
</evidence>
<organism evidence="4 5">
    <name type="scientific">Prunus yedoensis var. nudiflora</name>
    <dbReference type="NCBI Taxonomy" id="2094558"/>
    <lineage>
        <taxon>Eukaryota</taxon>
        <taxon>Viridiplantae</taxon>
        <taxon>Streptophyta</taxon>
        <taxon>Embryophyta</taxon>
        <taxon>Tracheophyta</taxon>
        <taxon>Spermatophyta</taxon>
        <taxon>Magnoliopsida</taxon>
        <taxon>eudicotyledons</taxon>
        <taxon>Gunneridae</taxon>
        <taxon>Pentapetalae</taxon>
        <taxon>rosids</taxon>
        <taxon>fabids</taxon>
        <taxon>Rosales</taxon>
        <taxon>Rosaceae</taxon>
        <taxon>Amygdaloideae</taxon>
        <taxon>Amygdaleae</taxon>
        <taxon>Prunus</taxon>
    </lineage>
</organism>
<dbReference type="Proteomes" id="UP000250321">
    <property type="component" value="Unassembled WGS sequence"/>
</dbReference>
<evidence type="ECO:0000313" key="5">
    <source>
        <dbReference type="Proteomes" id="UP000250321"/>
    </source>
</evidence>